<dbReference type="Proteomes" id="UP000641954">
    <property type="component" value="Unassembled WGS sequence"/>
</dbReference>
<dbReference type="RefSeq" id="WP_375339305.1">
    <property type="nucleotide sequence ID" value="NZ_JACJSK010000044.1"/>
</dbReference>
<dbReference type="Pfam" id="PF00353">
    <property type="entry name" value="HemolysinCabind"/>
    <property type="match status" value="3"/>
</dbReference>
<dbReference type="Gene3D" id="2.150.10.10">
    <property type="entry name" value="Serralysin-like metalloprotease, C-terminal"/>
    <property type="match status" value="1"/>
</dbReference>
<dbReference type="SUPFAM" id="SSF51120">
    <property type="entry name" value="beta-Roll"/>
    <property type="match status" value="1"/>
</dbReference>
<keyword evidence="2" id="KW-1185">Reference proteome</keyword>
<name>A0ABR8EM60_9CYAN</name>
<reference evidence="1 2" key="1">
    <citation type="journal article" date="2020" name="ISME J.">
        <title>Comparative genomics reveals insights into cyanobacterial evolution and habitat adaptation.</title>
        <authorList>
            <person name="Chen M.Y."/>
            <person name="Teng W.K."/>
            <person name="Zhao L."/>
            <person name="Hu C.X."/>
            <person name="Zhou Y.K."/>
            <person name="Han B.P."/>
            <person name="Song L.R."/>
            <person name="Shu W.S."/>
        </authorList>
    </citation>
    <scope>NUCLEOTIDE SEQUENCE [LARGE SCALE GENOMIC DNA]</scope>
    <source>
        <strain evidence="1 2">FACHB-1370</strain>
    </source>
</reference>
<evidence type="ECO:0000313" key="1">
    <source>
        <dbReference type="EMBL" id="MBD2546706.1"/>
    </source>
</evidence>
<dbReference type="InterPro" id="IPR001343">
    <property type="entry name" value="Hemolysn_Ca-bd"/>
</dbReference>
<evidence type="ECO:0000313" key="2">
    <source>
        <dbReference type="Proteomes" id="UP000641954"/>
    </source>
</evidence>
<dbReference type="InterPro" id="IPR011049">
    <property type="entry name" value="Serralysin-like_metalloprot_C"/>
</dbReference>
<dbReference type="EMBL" id="JACJSK010000044">
    <property type="protein sequence ID" value="MBD2546706.1"/>
    <property type="molecule type" value="Genomic_DNA"/>
</dbReference>
<proteinExistence type="predicted"/>
<dbReference type="PRINTS" id="PR00313">
    <property type="entry name" value="CABNDNGRPT"/>
</dbReference>
<feature type="non-terminal residue" evidence="1">
    <location>
        <position position="113"/>
    </location>
</feature>
<sequence length="113" mass="11922">MAEILGDSTANNLVGTGNGNDSIVGFEGDDTLWADWNWNIGNNTLDGGTGSDYLYASSESNLLRGGDDNDILEVYGWNNTLEGGLGDDTYNLYYPSANTIQDAGGTDILSTGL</sequence>
<comment type="caution">
    <text evidence="1">The sequence shown here is derived from an EMBL/GenBank/DDBJ whole genome shotgun (WGS) entry which is preliminary data.</text>
</comment>
<accession>A0ABR8EM60</accession>
<protein>
    <submittedName>
        <fullName evidence="1">Calcium-binding protein</fullName>
    </submittedName>
</protein>
<gene>
    <name evidence="1" type="ORF">H6G72_23295</name>
</gene>
<organism evidence="1 2">
    <name type="scientific">Planktothricoides raciborskii FACHB-1370</name>
    <dbReference type="NCBI Taxonomy" id="2949576"/>
    <lineage>
        <taxon>Bacteria</taxon>
        <taxon>Bacillati</taxon>
        <taxon>Cyanobacteriota</taxon>
        <taxon>Cyanophyceae</taxon>
        <taxon>Oscillatoriophycideae</taxon>
        <taxon>Oscillatoriales</taxon>
        <taxon>Oscillatoriaceae</taxon>
        <taxon>Planktothricoides</taxon>
    </lineage>
</organism>